<keyword evidence="2 6" id="KW-0238">DNA-binding</keyword>
<proteinExistence type="predicted"/>
<dbReference type="GO" id="GO:0000976">
    <property type="term" value="F:transcription cis-regulatory region binding"/>
    <property type="evidence" value="ECO:0007669"/>
    <property type="project" value="TreeGrafter"/>
</dbReference>
<dbReference type="CDD" id="cd01392">
    <property type="entry name" value="HTH_LacI"/>
    <property type="match status" value="1"/>
</dbReference>
<dbReference type="SUPFAM" id="SSF47413">
    <property type="entry name" value="lambda repressor-like DNA-binding domains"/>
    <property type="match status" value="1"/>
</dbReference>
<keyword evidence="1" id="KW-0805">Transcription regulation</keyword>
<dbReference type="InterPro" id="IPR028082">
    <property type="entry name" value="Peripla_BP_I"/>
</dbReference>
<evidence type="ECO:0000256" key="2">
    <source>
        <dbReference type="ARBA" id="ARBA00023125"/>
    </source>
</evidence>
<evidence type="ECO:0000313" key="6">
    <source>
        <dbReference type="EMBL" id="MBM6921237.1"/>
    </source>
</evidence>
<dbReference type="PROSITE" id="PS50943">
    <property type="entry name" value="HTH_CROC1"/>
    <property type="match status" value="1"/>
</dbReference>
<dbReference type="Pfam" id="PF00356">
    <property type="entry name" value="LacI"/>
    <property type="match status" value="1"/>
</dbReference>
<dbReference type="InterPro" id="IPR046335">
    <property type="entry name" value="LacI/GalR-like_sensor"/>
</dbReference>
<dbReference type="InterPro" id="IPR010982">
    <property type="entry name" value="Lambda_DNA-bd_dom_sf"/>
</dbReference>
<dbReference type="Gene3D" id="1.10.260.40">
    <property type="entry name" value="lambda repressor-like DNA-binding domains"/>
    <property type="match status" value="1"/>
</dbReference>
<keyword evidence="7" id="KW-1185">Reference proteome</keyword>
<dbReference type="PRINTS" id="PR00036">
    <property type="entry name" value="HTHLACI"/>
</dbReference>
<keyword evidence="3" id="KW-0804">Transcription</keyword>
<accession>A0A939BER4</accession>
<dbReference type="InterPro" id="IPR001387">
    <property type="entry name" value="Cro/C1-type_HTH"/>
</dbReference>
<dbReference type="PANTHER" id="PTHR30146:SF109">
    <property type="entry name" value="HTH-TYPE TRANSCRIPTIONAL REGULATOR GALS"/>
    <property type="match status" value="1"/>
</dbReference>
<dbReference type="InterPro" id="IPR000843">
    <property type="entry name" value="HTH_LacI"/>
</dbReference>
<dbReference type="Gene3D" id="3.40.50.2300">
    <property type="match status" value="2"/>
</dbReference>
<feature type="domain" description="HTH lacI-type" evidence="4">
    <location>
        <begin position="3"/>
        <end position="57"/>
    </location>
</feature>
<dbReference type="Proteomes" id="UP000774750">
    <property type="component" value="Unassembled WGS sequence"/>
</dbReference>
<reference evidence="6" key="2">
    <citation type="journal article" date="2021" name="Sci. Rep.">
        <title>The distribution of antibiotic resistance genes in chicken gut microbiota commensals.</title>
        <authorList>
            <person name="Juricova H."/>
            <person name="Matiasovicova J."/>
            <person name="Kubasova T."/>
            <person name="Cejkova D."/>
            <person name="Rychlik I."/>
        </authorList>
    </citation>
    <scope>NUCLEOTIDE SEQUENCE</scope>
    <source>
        <strain evidence="6">An559</strain>
    </source>
</reference>
<organism evidence="6 7">
    <name type="scientific">Merdimmobilis hominis</name>
    <dbReference type="NCBI Taxonomy" id="2897707"/>
    <lineage>
        <taxon>Bacteria</taxon>
        <taxon>Bacillati</taxon>
        <taxon>Bacillota</taxon>
        <taxon>Clostridia</taxon>
        <taxon>Eubacteriales</taxon>
        <taxon>Oscillospiraceae</taxon>
        <taxon>Merdimmobilis</taxon>
    </lineage>
</organism>
<dbReference type="RefSeq" id="WP_204446972.1">
    <property type="nucleotide sequence ID" value="NZ_JACJKY010000013.1"/>
</dbReference>
<gene>
    <name evidence="6" type="ORF">H6A12_08730</name>
</gene>
<evidence type="ECO:0000256" key="3">
    <source>
        <dbReference type="ARBA" id="ARBA00023163"/>
    </source>
</evidence>
<dbReference type="CDD" id="cd06267">
    <property type="entry name" value="PBP1_LacI_sugar_binding-like"/>
    <property type="match status" value="1"/>
</dbReference>
<evidence type="ECO:0000313" key="7">
    <source>
        <dbReference type="Proteomes" id="UP000774750"/>
    </source>
</evidence>
<dbReference type="GO" id="GO:0003700">
    <property type="term" value="F:DNA-binding transcription factor activity"/>
    <property type="evidence" value="ECO:0007669"/>
    <property type="project" value="TreeGrafter"/>
</dbReference>
<dbReference type="AlphaFoldDB" id="A0A939BER4"/>
<name>A0A939BER4_9FIRM</name>
<dbReference type="SUPFAM" id="SSF53822">
    <property type="entry name" value="Periplasmic binding protein-like I"/>
    <property type="match status" value="1"/>
</dbReference>
<dbReference type="SMART" id="SM00354">
    <property type="entry name" value="HTH_LACI"/>
    <property type="match status" value="1"/>
</dbReference>
<protein>
    <submittedName>
        <fullName evidence="6">LacI family DNA-binding transcriptional regulator</fullName>
    </submittedName>
</protein>
<reference evidence="6" key="1">
    <citation type="submission" date="2020-08" db="EMBL/GenBank/DDBJ databases">
        <authorList>
            <person name="Cejkova D."/>
            <person name="Kubasova T."/>
            <person name="Jahodarova E."/>
            <person name="Rychlik I."/>
        </authorList>
    </citation>
    <scope>NUCLEOTIDE SEQUENCE</scope>
    <source>
        <strain evidence="6">An559</strain>
    </source>
</reference>
<comment type="caution">
    <text evidence="6">The sequence shown here is derived from an EMBL/GenBank/DDBJ whole genome shotgun (WGS) entry which is preliminary data.</text>
</comment>
<evidence type="ECO:0000256" key="1">
    <source>
        <dbReference type="ARBA" id="ARBA00023015"/>
    </source>
</evidence>
<dbReference type="Pfam" id="PF13377">
    <property type="entry name" value="Peripla_BP_3"/>
    <property type="match status" value="1"/>
</dbReference>
<dbReference type="PROSITE" id="PS00356">
    <property type="entry name" value="HTH_LACI_1"/>
    <property type="match status" value="1"/>
</dbReference>
<evidence type="ECO:0000259" key="5">
    <source>
        <dbReference type="PROSITE" id="PS50943"/>
    </source>
</evidence>
<evidence type="ECO:0000259" key="4">
    <source>
        <dbReference type="PROSITE" id="PS50932"/>
    </source>
</evidence>
<sequence>MSITLKDVAEFAGVSMSTVSRVINQKGNISEKTVQRVEQAIAQLMYKPSPTTELLRKRAYRIAVFAPGNPDLTVDGYHVGIDVSAVVSEIERLGYTPIVTTLHYPNQSVQNNIYTKIKSGEIDGVVICDSCDNDETKKLCRAYNVPFINTNGIGADDRESYVDFDNIDGAYQVMAYLTEMGHTHIGIISGPTYHEVTKNRLQGVYKAIDELHLSKDNVKIVFSPYTIEGGEAAAKQLLKDKKITAIFAFSDRLAISAMTALRANHVSVPDDISLVGFDDVEICRCVEPQLTSVKRYTENISSVIIRSLIDLIDNHNIKKVQILYGTTLVKRDSVKAL</sequence>
<dbReference type="EMBL" id="JACJKY010000013">
    <property type="protein sequence ID" value="MBM6921237.1"/>
    <property type="molecule type" value="Genomic_DNA"/>
</dbReference>
<dbReference type="PROSITE" id="PS50932">
    <property type="entry name" value="HTH_LACI_2"/>
    <property type="match status" value="1"/>
</dbReference>
<feature type="domain" description="HTH cro/C1-type" evidence="5">
    <location>
        <begin position="3"/>
        <end position="40"/>
    </location>
</feature>
<dbReference type="PANTHER" id="PTHR30146">
    <property type="entry name" value="LACI-RELATED TRANSCRIPTIONAL REPRESSOR"/>
    <property type="match status" value="1"/>
</dbReference>